<dbReference type="PANTHER" id="PTHR42776:SF27">
    <property type="entry name" value="DIPEPTIDYL PEPTIDASE FAMILY MEMBER 6"/>
    <property type="match status" value="1"/>
</dbReference>
<keyword evidence="2" id="KW-0645">Protease</keyword>
<evidence type="ECO:0000256" key="2">
    <source>
        <dbReference type="ARBA" id="ARBA00022670"/>
    </source>
</evidence>
<dbReference type="Proteomes" id="UP000050509">
    <property type="component" value="Unassembled WGS sequence"/>
</dbReference>
<dbReference type="PATRIC" id="fig|186479.3.peg.7734"/>
<dbReference type="Gene3D" id="3.40.50.1820">
    <property type="entry name" value="alpha/beta hydrolase"/>
    <property type="match status" value="1"/>
</dbReference>
<dbReference type="PANTHER" id="PTHR42776">
    <property type="entry name" value="SERINE PEPTIDASE S9 FAMILY MEMBER"/>
    <property type="match status" value="1"/>
</dbReference>
<comment type="caution">
    <text evidence="5">The sequence shown here is derived from an EMBL/GenBank/DDBJ whole genome shotgun (WGS) entry which is preliminary data.</text>
</comment>
<dbReference type="Pfam" id="PF00326">
    <property type="entry name" value="Peptidase_S9"/>
    <property type="match status" value="1"/>
</dbReference>
<comment type="similarity">
    <text evidence="1">Belongs to the peptidase S9C family.</text>
</comment>
<evidence type="ECO:0000313" key="5">
    <source>
        <dbReference type="EMBL" id="KPV52988.1"/>
    </source>
</evidence>
<keyword evidence="3" id="KW-0378">Hydrolase</keyword>
<gene>
    <name evidence="5" type="ORF">SE17_12220</name>
</gene>
<feature type="non-terminal residue" evidence="5">
    <location>
        <position position="1"/>
    </location>
</feature>
<dbReference type="Gene3D" id="2.120.10.30">
    <property type="entry name" value="TolB, C-terminal domain"/>
    <property type="match status" value="1"/>
</dbReference>
<dbReference type="InterPro" id="IPR029058">
    <property type="entry name" value="AB_hydrolase_fold"/>
</dbReference>
<dbReference type="AlphaFoldDB" id="A0A0P9DHX3"/>
<dbReference type="FunFam" id="3.40.50.1820:FF:000028">
    <property type="entry name" value="S9 family peptidase"/>
    <property type="match status" value="1"/>
</dbReference>
<evidence type="ECO:0000256" key="1">
    <source>
        <dbReference type="ARBA" id="ARBA00010040"/>
    </source>
</evidence>
<feature type="domain" description="Peptidase S9 prolyl oligopeptidase catalytic" evidence="4">
    <location>
        <begin position="330"/>
        <end position="536"/>
    </location>
</feature>
<name>A0A0P9DHX3_9CHLR</name>
<accession>A0A0P9DHX3</accession>
<sequence>AARAHAEAERFDPRVVTRLPYRAGTSFFDDRRVHVYLLDIPADDDAPPAAPRRLSDGDMHHGAPAWMPDGSAILTTATRDPEADAIFAFYDILRLPVPPSGRGEAERLSEAGFSYYDPQPSPDGAWIALRRRADDRPLAAGAHIAIMPASGGALHDISGGADLNAEALRWQPDGAGVLFTANWRGTQPLYCARLEINAGSTATPEAGDSTMAQPTPPPLIPAADRFVEAFDPAPGGIAFVAGSGTSPCELFFRHADGHEVQLTHFSRTLLAGRATVAFQELLYHAPDGEEVQGWLLHPPGFDPAQSYPLAVHIHGGPHYMWAPGFRHMWHELQATAGRGYVVFFCNPRGSEGYGERWRDAIHANWGFADAPDILAGIDAVIALGGIDPARIGVTGGSYGGYMTAWLLAHTDRFACGVAARGVYNLLTQHSTSDAHELIEYEFDGYPWDMPEKLWKHSPLAYAHQISAPLRLLHSEHDYRVPISEAEQLFALLRRRRQVVELVRYPREGHELTRAGEPAHRADHMARTLEWLDRYCKPGSAQ</sequence>
<dbReference type="GO" id="GO:0004252">
    <property type="term" value="F:serine-type endopeptidase activity"/>
    <property type="evidence" value="ECO:0007669"/>
    <property type="project" value="TreeGrafter"/>
</dbReference>
<evidence type="ECO:0000256" key="3">
    <source>
        <dbReference type="ARBA" id="ARBA00022801"/>
    </source>
</evidence>
<dbReference type="SUPFAM" id="SSF53474">
    <property type="entry name" value="alpha/beta-Hydrolases"/>
    <property type="match status" value="1"/>
</dbReference>
<evidence type="ECO:0000259" key="4">
    <source>
        <dbReference type="Pfam" id="PF00326"/>
    </source>
</evidence>
<dbReference type="SUPFAM" id="SSF82171">
    <property type="entry name" value="DPP6 N-terminal domain-like"/>
    <property type="match status" value="1"/>
</dbReference>
<keyword evidence="6" id="KW-1185">Reference proteome</keyword>
<proteinExistence type="inferred from homology"/>
<dbReference type="GO" id="GO:0006508">
    <property type="term" value="P:proteolysis"/>
    <property type="evidence" value="ECO:0007669"/>
    <property type="project" value="UniProtKB-KW"/>
</dbReference>
<reference evidence="5 6" key="1">
    <citation type="submission" date="2015-09" db="EMBL/GenBank/DDBJ databases">
        <title>Draft genome sequence of Kouleothrix aurantiaca JCM 19913.</title>
        <authorList>
            <person name="Hemp J."/>
        </authorList>
    </citation>
    <scope>NUCLEOTIDE SEQUENCE [LARGE SCALE GENOMIC DNA]</scope>
    <source>
        <strain evidence="5 6">COM-B</strain>
    </source>
</reference>
<dbReference type="EMBL" id="LJCR01000374">
    <property type="protein sequence ID" value="KPV52988.1"/>
    <property type="molecule type" value="Genomic_DNA"/>
</dbReference>
<evidence type="ECO:0000313" key="6">
    <source>
        <dbReference type="Proteomes" id="UP000050509"/>
    </source>
</evidence>
<organism evidence="5 6">
    <name type="scientific">Kouleothrix aurantiaca</name>
    <dbReference type="NCBI Taxonomy" id="186479"/>
    <lineage>
        <taxon>Bacteria</taxon>
        <taxon>Bacillati</taxon>
        <taxon>Chloroflexota</taxon>
        <taxon>Chloroflexia</taxon>
        <taxon>Chloroflexales</taxon>
        <taxon>Roseiflexineae</taxon>
        <taxon>Roseiflexaceae</taxon>
        <taxon>Kouleothrix</taxon>
    </lineage>
</organism>
<protein>
    <submittedName>
        <fullName evidence="5">Peptidase S9</fullName>
    </submittedName>
</protein>
<dbReference type="InterPro" id="IPR001375">
    <property type="entry name" value="Peptidase_S9_cat"/>
</dbReference>
<dbReference type="InterPro" id="IPR011042">
    <property type="entry name" value="6-blade_b-propeller_TolB-like"/>
</dbReference>